<dbReference type="NCBIfam" id="TIGR04255">
    <property type="entry name" value="sporadTIGR04255"/>
    <property type="match status" value="1"/>
</dbReference>
<dbReference type="InterPro" id="IPR026349">
    <property type="entry name" value="CHP04255"/>
</dbReference>
<dbReference type="EMBL" id="LIZX01000157">
    <property type="protein sequence ID" value="KPJ64923.1"/>
    <property type="molecule type" value="Genomic_DNA"/>
</dbReference>
<dbReference type="AlphaFoldDB" id="A0A0S7XRU9"/>
<protein>
    <recommendedName>
        <fullName evidence="3">TIGR04255 family protein</fullName>
    </recommendedName>
</protein>
<sequence length="246" mass="28181">MGNKYKNPPIIEAVCEFRFEPGSAWDLAVPGLVYERIRDTFPKRRPTRDVQLGVRQVEAGLEQELKTTERIRFLRDDEKAFMQVGPDQVAIHHLKPYPSWKGFQPLIMEGFSAYSKAASPKGIQRIGLRYINRIEIPGEKVKLEDHFEFYPFVGTKLPQDFGPFIVGIEVPYEDARDMLRVQLTSVRGSAPNMIAVLHDLDYFLAKPGSVAVDDTQEWIGVAHDKVEEVFEACIKDSLRKIFIEEK</sequence>
<proteinExistence type="predicted"/>
<evidence type="ECO:0000313" key="2">
    <source>
        <dbReference type="Proteomes" id="UP000051861"/>
    </source>
</evidence>
<evidence type="ECO:0000313" key="1">
    <source>
        <dbReference type="EMBL" id="KPJ64923.1"/>
    </source>
</evidence>
<reference evidence="1 2" key="1">
    <citation type="journal article" date="2015" name="Microbiome">
        <title>Genomic resolution of linkages in carbon, nitrogen, and sulfur cycling among widespread estuary sediment bacteria.</title>
        <authorList>
            <person name="Baker B.J."/>
            <person name="Lazar C.S."/>
            <person name="Teske A.P."/>
            <person name="Dick G.J."/>
        </authorList>
    </citation>
    <scope>NUCLEOTIDE SEQUENCE [LARGE SCALE GENOMIC DNA]</scope>
    <source>
        <strain evidence="1">DG_54_3</strain>
    </source>
</reference>
<gene>
    <name evidence="1" type="ORF">AMJ44_11930</name>
</gene>
<organism evidence="1 2">
    <name type="scientific">candidate division WOR-1 bacterium DG_54_3</name>
    <dbReference type="NCBI Taxonomy" id="1703775"/>
    <lineage>
        <taxon>Bacteria</taxon>
        <taxon>Bacillati</taxon>
        <taxon>Saganbacteria</taxon>
    </lineage>
</organism>
<dbReference type="Proteomes" id="UP000051861">
    <property type="component" value="Unassembled WGS sequence"/>
</dbReference>
<evidence type="ECO:0008006" key="3">
    <source>
        <dbReference type="Google" id="ProtNLM"/>
    </source>
</evidence>
<name>A0A0S7XRU9_UNCSA</name>
<comment type="caution">
    <text evidence="1">The sequence shown here is derived from an EMBL/GenBank/DDBJ whole genome shotgun (WGS) entry which is preliminary data.</text>
</comment>
<accession>A0A0S7XRU9</accession>